<dbReference type="Gene3D" id="3.40.50.360">
    <property type="match status" value="1"/>
</dbReference>
<dbReference type="Gene3D" id="3.40.50.80">
    <property type="entry name" value="Nucleotide-binding domain of ferredoxin-NADP reductase (FNR) module"/>
    <property type="match status" value="1"/>
</dbReference>
<keyword evidence="7" id="KW-0479">Metal-binding</keyword>
<dbReference type="InterPro" id="IPR001128">
    <property type="entry name" value="Cyt_P450"/>
</dbReference>
<name>A0ABR2ZVD5_9AGAR</name>
<dbReference type="PROSITE" id="PS00086">
    <property type="entry name" value="CYTOCHROME_P450"/>
    <property type="match status" value="1"/>
</dbReference>
<dbReference type="InterPro" id="IPR039261">
    <property type="entry name" value="FNR_nucleotide-bd"/>
</dbReference>
<evidence type="ECO:0000259" key="12">
    <source>
        <dbReference type="PROSITE" id="PS50902"/>
    </source>
</evidence>
<reference evidence="14 15" key="1">
    <citation type="submission" date="2024-05" db="EMBL/GenBank/DDBJ databases">
        <title>A draft genome resource for the thread blight pathogen Marasmius tenuissimus strain MS-2.</title>
        <authorList>
            <person name="Yulfo-Soto G.E."/>
            <person name="Baruah I.K."/>
            <person name="Amoako-Attah I."/>
            <person name="Bukari Y."/>
            <person name="Meinhardt L.W."/>
            <person name="Bailey B.A."/>
            <person name="Cohen S.P."/>
        </authorList>
    </citation>
    <scope>NUCLEOTIDE SEQUENCE [LARGE SCALE GENOMIC DNA]</scope>
    <source>
        <strain evidence="14 15">MS-2</strain>
    </source>
</reference>
<dbReference type="InterPro" id="IPR003097">
    <property type="entry name" value="CysJ-like_FAD-binding"/>
</dbReference>
<gene>
    <name evidence="14" type="ORF">AAF712_007457</name>
</gene>
<comment type="cofactor">
    <cofactor evidence="2">
        <name>heme</name>
        <dbReference type="ChEBI" id="CHEBI:30413"/>
    </cofactor>
</comment>
<evidence type="ECO:0000256" key="3">
    <source>
        <dbReference type="ARBA" id="ARBA00001974"/>
    </source>
</evidence>
<protein>
    <recommendedName>
        <fullName evidence="16">Flavodoxin-like domain-containing protein</fullName>
    </recommendedName>
</protein>
<keyword evidence="8" id="KW-0274">FAD</keyword>
<comment type="cofactor">
    <cofactor evidence="3">
        <name>FAD</name>
        <dbReference type="ChEBI" id="CHEBI:57692"/>
    </cofactor>
</comment>
<comment type="caution">
    <text evidence="14">The sequence shown here is derived from an EMBL/GenBank/DDBJ whole genome shotgun (WGS) entry which is preliminary data.</text>
</comment>
<keyword evidence="4" id="KW-0813">Transport</keyword>
<keyword evidence="5" id="KW-0285">Flavoprotein</keyword>
<evidence type="ECO:0000256" key="4">
    <source>
        <dbReference type="ARBA" id="ARBA00022448"/>
    </source>
</evidence>
<keyword evidence="9" id="KW-0521">NADP</keyword>
<dbReference type="InterPro" id="IPR008254">
    <property type="entry name" value="Flavodoxin/NO_synth"/>
</dbReference>
<dbReference type="InterPro" id="IPR036396">
    <property type="entry name" value="Cyt_P450_sf"/>
</dbReference>
<evidence type="ECO:0000256" key="1">
    <source>
        <dbReference type="ARBA" id="ARBA00001917"/>
    </source>
</evidence>
<keyword evidence="6" id="KW-0288">FMN</keyword>
<evidence type="ECO:0000259" key="13">
    <source>
        <dbReference type="PROSITE" id="PS51384"/>
    </source>
</evidence>
<dbReference type="SUPFAM" id="SSF48264">
    <property type="entry name" value="Cytochrome P450"/>
    <property type="match status" value="1"/>
</dbReference>
<dbReference type="InterPro" id="IPR029039">
    <property type="entry name" value="Flavoprotein-like_sf"/>
</dbReference>
<comment type="cofactor">
    <cofactor evidence="1">
        <name>FMN</name>
        <dbReference type="ChEBI" id="CHEBI:58210"/>
    </cofactor>
</comment>
<dbReference type="Proteomes" id="UP001437256">
    <property type="component" value="Unassembled WGS sequence"/>
</dbReference>
<evidence type="ECO:0000256" key="10">
    <source>
        <dbReference type="ARBA" id="ARBA00023002"/>
    </source>
</evidence>
<sequence length="828" mass="91433">MSGTNAKFEEDINYMKEFAHKIVQNRRENPIEKKDLLNTMLFGKDPKTGEGLSDEAIVNNLLFFLVAGHETSSGWYLTQIYGLPAKLVFAGMMSFMVYYLIKNPQKMRKLQAEVDEVLGGRPVQFQDLSKMPYLTAVMRETLRLAPTTPGRDVTALEDTTLNGKYFIKAGTPLTLLTWSMHRDPAVWGEDANKFRPERMMDGKFEALPPNAWQPFGFGMRGCIGRPFAWQEVALVMASVFQKFQLEFVDPSYNLELKQALTVKPKDPFIRARLRSNGPPLFTAPRGQAKAASAVESGIPVLAASDKRVPMYLLYGSNTGTSEAFAQRVGNDAAKYGFAARIGTMNAFTGQLSKDGPVIIFTASYEGQPADNASRFVDWLSSLQGDELKGVKYAVFGSGNSDWVATYHQIPKLCHNVMEKRGATRLVARGEGDSAKAEFFEIFDEFTSGLWDCLTKEYQTALSTTPASSGFEVKTLDPGSGRAEAPRQAGTGWGKVIENKILTKPGYGEKRHIEFELPESATYLAGDYLAMYVFCHHSSVKRVLAFFGLPSDQQVIISSNGPTSLPKDKPILLGEVLSGYVELSQPATTQDIRNLLALASSDAAKTYLQDLLLSLSGEGPEFASQHPRHRRSSPSRYRAHAQRLLKDAAIDAKSPALSDSSKKFLGVGSNYLARLLPGDRVQMSVRPSAAAFHPPQDPSVPIVAYCAGSGLAPIRGFIKELAVQKVSGRDVGKILFDLAEWEKLGAVDIRPAFSRATDKSKGCKYVQDRVYYDREDVENMFTANAQIAKEVKEKSLEIVQAVCEDMEASAAESYLEEIMRGRYATDICF</sequence>
<dbReference type="InterPro" id="IPR017927">
    <property type="entry name" value="FAD-bd_FR_type"/>
</dbReference>
<dbReference type="Pfam" id="PF00258">
    <property type="entry name" value="Flavodoxin_1"/>
    <property type="match status" value="1"/>
</dbReference>
<evidence type="ECO:0008006" key="16">
    <source>
        <dbReference type="Google" id="ProtNLM"/>
    </source>
</evidence>
<evidence type="ECO:0000256" key="7">
    <source>
        <dbReference type="ARBA" id="ARBA00022723"/>
    </source>
</evidence>
<feature type="domain" description="FAD-binding FR-type" evidence="13">
    <location>
        <begin position="488"/>
        <end position="694"/>
    </location>
</feature>
<dbReference type="InterPro" id="IPR023173">
    <property type="entry name" value="NADPH_Cyt_P450_Rdtase_alpha"/>
</dbReference>
<dbReference type="SUPFAM" id="SSF52343">
    <property type="entry name" value="Ferredoxin reductase-like, C-terminal NADP-linked domain"/>
    <property type="match status" value="1"/>
</dbReference>
<keyword evidence="10" id="KW-0560">Oxidoreductase</keyword>
<dbReference type="PANTHER" id="PTHR19384">
    <property type="entry name" value="NITRIC OXIDE SYNTHASE-RELATED"/>
    <property type="match status" value="1"/>
</dbReference>
<evidence type="ECO:0000256" key="5">
    <source>
        <dbReference type="ARBA" id="ARBA00022630"/>
    </source>
</evidence>
<dbReference type="Gene3D" id="1.10.630.10">
    <property type="entry name" value="Cytochrome P450"/>
    <property type="match status" value="1"/>
</dbReference>
<dbReference type="PROSITE" id="PS51384">
    <property type="entry name" value="FAD_FR"/>
    <property type="match status" value="1"/>
</dbReference>
<evidence type="ECO:0000313" key="14">
    <source>
        <dbReference type="EMBL" id="KAL0065546.1"/>
    </source>
</evidence>
<evidence type="ECO:0000256" key="9">
    <source>
        <dbReference type="ARBA" id="ARBA00022857"/>
    </source>
</evidence>
<dbReference type="Gene3D" id="1.20.990.10">
    <property type="entry name" value="NADPH-cytochrome p450 Reductase, Chain A, domain 3"/>
    <property type="match status" value="1"/>
</dbReference>
<dbReference type="InterPro" id="IPR017938">
    <property type="entry name" value="Riboflavin_synthase-like_b-brl"/>
</dbReference>
<evidence type="ECO:0000256" key="11">
    <source>
        <dbReference type="ARBA" id="ARBA00023004"/>
    </source>
</evidence>
<keyword evidence="15" id="KW-1185">Reference proteome</keyword>
<dbReference type="Pfam" id="PF00667">
    <property type="entry name" value="FAD_binding_1"/>
    <property type="match status" value="1"/>
</dbReference>
<dbReference type="SUPFAM" id="SSF52218">
    <property type="entry name" value="Flavoproteins"/>
    <property type="match status" value="1"/>
</dbReference>
<dbReference type="SUPFAM" id="SSF63380">
    <property type="entry name" value="Riboflavin synthase domain-like"/>
    <property type="match status" value="1"/>
</dbReference>
<evidence type="ECO:0000256" key="6">
    <source>
        <dbReference type="ARBA" id="ARBA00022643"/>
    </source>
</evidence>
<evidence type="ECO:0000313" key="15">
    <source>
        <dbReference type="Proteomes" id="UP001437256"/>
    </source>
</evidence>
<dbReference type="EMBL" id="JBBXMP010000046">
    <property type="protein sequence ID" value="KAL0065546.1"/>
    <property type="molecule type" value="Genomic_DNA"/>
</dbReference>
<dbReference type="InterPro" id="IPR017972">
    <property type="entry name" value="Cyt_P450_CS"/>
</dbReference>
<proteinExistence type="predicted"/>
<dbReference type="InterPro" id="IPR001094">
    <property type="entry name" value="Flavdoxin-like"/>
</dbReference>
<feature type="domain" description="Flavodoxin-like" evidence="12">
    <location>
        <begin position="310"/>
        <end position="450"/>
    </location>
</feature>
<keyword evidence="11" id="KW-0408">Iron</keyword>
<dbReference type="PRINTS" id="PR00369">
    <property type="entry name" value="FLAVODOXIN"/>
</dbReference>
<evidence type="ECO:0000256" key="8">
    <source>
        <dbReference type="ARBA" id="ARBA00022827"/>
    </source>
</evidence>
<dbReference type="PANTHER" id="PTHR19384:SF127">
    <property type="entry name" value="BIFUNCTIONAL CYTOCHROME P450_NADPH--P450 REDUCTASE"/>
    <property type="match status" value="1"/>
</dbReference>
<dbReference type="PROSITE" id="PS50902">
    <property type="entry name" value="FLAVODOXIN_LIKE"/>
    <property type="match status" value="1"/>
</dbReference>
<dbReference type="Pfam" id="PF00067">
    <property type="entry name" value="p450"/>
    <property type="match status" value="2"/>
</dbReference>
<accession>A0ABR2ZVD5</accession>
<organism evidence="14 15">
    <name type="scientific">Marasmius tenuissimus</name>
    <dbReference type="NCBI Taxonomy" id="585030"/>
    <lineage>
        <taxon>Eukaryota</taxon>
        <taxon>Fungi</taxon>
        <taxon>Dikarya</taxon>
        <taxon>Basidiomycota</taxon>
        <taxon>Agaricomycotina</taxon>
        <taxon>Agaricomycetes</taxon>
        <taxon>Agaricomycetidae</taxon>
        <taxon>Agaricales</taxon>
        <taxon>Marasmiineae</taxon>
        <taxon>Marasmiaceae</taxon>
        <taxon>Marasmius</taxon>
    </lineage>
</organism>
<evidence type="ECO:0000256" key="2">
    <source>
        <dbReference type="ARBA" id="ARBA00001971"/>
    </source>
</evidence>